<feature type="non-terminal residue" evidence="7">
    <location>
        <position position="343"/>
    </location>
</feature>
<sequence>KTSKNKTISNSDLEYLRTGDHNIVKSDLFVKKYSKLLSNLSKLEKKYSKYSKNDDFSIEDLKIKSFEEEIESFIGANANFISGWNHWLTKESKETAYAKAHSINIPDIKKFKDAIEKIKRQNYKTCNKNLKESKNNSITNQILESFLKKTVFTKGYKQIASNSLLFRIEITNFGENAPFLEILMLGDNTLSSLRNSIDCPNYSQSINGFNIKNKLLDKNKHILKDIETKNNGYFFIEGDFYEHGNGSYSAEIRNWAKNNENVSTNFTFNALPKRMDKRIKEVDLRIDSIYYYCHKGYCKHFVVVKEMRMVSKDDIQNYYCYPLTVFKRKDKLLKCQICENGYA</sequence>
<dbReference type="Proteomes" id="UP001439008">
    <property type="component" value="Unassembled WGS sequence"/>
</dbReference>
<comment type="caution">
    <text evidence="7">The sequence shown here is derived from an EMBL/GenBank/DDBJ whole genome shotgun (WGS) entry which is preliminary data.</text>
</comment>
<organism evidence="7 8">
    <name type="scientific">Bonamia ostreae</name>
    <dbReference type="NCBI Taxonomy" id="126728"/>
    <lineage>
        <taxon>Eukaryota</taxon>
        <taxon>Sar</taxon>
        <taxon>Rhizaria</taxon>
        <taxon>Endomyxa</taxon>
        <taxon>Ascetosporea</taxon>
        <taxon>Haplosporida</taxon>
        <taxon>Bonamia</taxon>
    </lineage>
</organism>
<keyword evidence="8" id="KW-1185">Reference proteome</keyword>
<feature type="non-terminal residue" evidence="7">
    <location>
        <position position="1"/>
    </location>
</feature>
<evidence type="ECO:0000313" key="8">
    <source>
        <dbReference type="Proteomes" id="UP001439008"/>
    </source>
</evidence>
<gene>
    <name evidence="7" type="ORF">MHBO_003220</name>
</gene>
<comment type="similarity">
    <text evidence="2">Belongs to the SNAPC3/SRD2 family.</text>
</comment>
<comment type="subcellular location">
    <subcellularLocation>
        <location evidence="1">Nucleus</location>
    </subcellularLocation>
</comment>
<evidence type="ECO:0000256" key="4">
    <source>
        <dbReference type="ARBA" id="ARBA00023125"/>
    </source>
</evidence>
<evidence type="ECO:0000313" key="7">
    <source>
        <dbReference type="EMBL" id="MES1921689.1"/>
    </source>
</evidence>
<keyword evidence="4" id="KW-0238">DNA-binding</keyword>
<evidence type="ECO:0000256" key="2">
    <source>
        <dbReference type="ARBA" id="ARBA00010410"/>
    </source>
</evidence>
<dbReference type="PANTHER" id="PTHR13421">
    <property type="entry name" value="SNRNA-ACTIVATING PROTEIN COMPLEX SUBUNIT 3"/>
    <property type="match status" value="1"/>
</dbReference>
<evidence type="ECO:0000256" key="1">
    <source>
        <dbReference type="ARBA" id="ARBA00004123"/>
    </source>
</evidence>
<reference evidence="7 8" key="1">
    <citation type="journal article" date="2024" name="BMC Biol.">
        <title>Comparative genomics of Ascetosporea gives new insight into the evolutionary basis for animal parasitism in Rhizaria.</title>
        <authorList>
            <person name="Hiltunen Thoren M."/>
            <person name="Onut-Brannstrom I."/>
            <person name="Alfjorden A."/>
            <person name="Peckova H."/>
            <person name="Swords F."/>
            <person name="Hooper C."/>
            <person name="Holzer A.S."/>
            <person name="Bass D."/>
            <person name="Burki F."/>
        </authorList>
    </citation>
    <scope>NUCLEOTIDE SEQUENCE [LARGE SCALE GENOMIC DNA]</scope>
    <source>
        <strain evidence="7">20-A016</strain>
    </source>
</reference>
<dbReference type="EMBL" id="JBDODL010001633">
    <property type="protein sequence ID" value="MES1921689.1"/>
    <property type="molecule type" value="Genomic_DNA"/>
</dbReference>
<evidence type="ECO:0000256" key="3">
    <source>
        <dbReference type="ARBA" id="ARBA00023015"/>
    </source>
</evidence>
<dbReference type="InterPro" id="IPR022042">
    <property type="entry name" value="snRNA-activating_su3"/>
</dbReference>
<proteinExistence type="inferred from homology"/>
<keyword evidence="5" id="KW-0804">Transcription</keyword>
<keyword evidence="3" id="KW-0805">Transcription regulation</keyword>
<keyword evidence="6" id="KW-0539">Nucleus</keyword>
<name>A0ABV2AQE0_9EUKA</name>
<dbReference type="Pfam" id="PF12251">
    <property type="entry name" value="SNAPC3"/>
    <property type="match status" value="1"/>
</dbReference>
<evidence type="ECO:0000256" key="6">
    <source>
        <dbReference type="ARBA" id="ARBA00023242"/>
    </source>
</evidence>
<protein>
    <submittedName>
        <fullName evidence="7">Uncharacterized protein</fullName>
    </submittedName>
</protein>
<dbReference type="PANTHER" id="PTHR13421:SF16">
    <property type="entry name" value="SNRNA-ACTIVATING PROTEIN COMPLEX SUBUNIT 3"/>
    <property type="match status" value="1"/>
</dbReference>
<evidence type="ECO:0000256" key="5">
    <source>
        <dbReference type="ARBA" id="ARBA00023163"/>
    </source>
</evidence>
<accession>A0ABV2AQE0</accession>